<dbReference type="InterPro" id="IPR005162">
    <property type="entry name" value="Retrotrans_gag_dom"/>
</dbReference>
<dbReference type="Pfam" id="PF00078">
    <property type="entry name" value="RVT_1"/>
    <property type="match status" value="1"/>
</dbReference>
<evidence type="ECO:0000259" key="4">
    <source>
        <dbReference type="PROSITE" id="PS50878"/>
    </source>
</evidence>
<dbReference type="Gene3D" id="3.30.70.270">
    <property type="match status" value="2"/>
</dbReference>
<evidence type="ECO:0000259" key="5">
    <source>
        <dbReference type="PROSITE" id="PS50994"/>
    </source>
</evidence>
<dbReference type="Pfam" id="PF07727">
    <property type="entry name" value="RVT_2"/>
    <property type="match status" value="2"/>
</dbReference>
<evidence type="ECO:0000256" key="1">
    <source>
        <dbReference type="ARBA" id="ARBA00022750"/>
    </source>
</evidence>
<dbReference type="InterPro" id="IPR021109">
    <property type="entry name" value="Peptidase_aspartic_dom_sf"/>
</dbReference>
<dbReference type="InterPro" id="IPR053134">
    <property type="entry name" value="RNA-dir_DNA_polymerase"/>
</dbReference>
<dbReference type="Gene3D" id="3.30.420.10">
    <property type="entry name" value="Ribonuclease H-like superfamily/Ribonuclease H"/>
    <property type="match status" value="1"/>
</dbReference>
<dbReference type="InterPro" id="IPR013103">
    <property type="entry name" value="RVT_2"/>
</dbReference>
<dbReference type="Pfam" id="PF25597">
    <property type="entry name" value="SH3_retrovirus"/>
    <property type="match status" value="1"/>
</dbReference>
<feature type="compositionally biased region" description="Basic and acidic residues" evidence="3">
    <location>
        <begin position="1528"/>
        <end position="1545"/>
    </location>
</feature>
<dbReference type="PROSITE" id="PS50878">
    <property type="entry name" value="RT_POL"/>
    <property type="match status" value="1"/>
</dbReference>
<dbReference type="PANTHER" id="PTHR24559:SF427">
    <property type="entry name" value="RNA-DIRECTED DNA POLYMERASE"/>
    <property type="match status" value="1"/>
</dbReference>
<dbReference type="InterPro" id="IPR054722">
    <property type="entry name" value="PolX-like_BBD"/>
</dbReference>
<dbReference type="GO" id="GO:0015074">
    <property type="term" value="P:DNA integration"/>
    <property type="evidence" value="ECO:0007669"/>
    <property type="project" value="InterPro"/>
</dbReference>
<sequence>MIKNKSFHEASNADDVFNGRLKAQLSSYTSGHLKRDFGSSWRTSGRKTKIVEDSEKYRELNKLTIKNRYPLPRINDLFDQLQGSRYFSKIDLRSGYHQLRVREEDIPKTTFRTRYRHFEFTVMPFVLTNTPTLFMDLMNRVCKPYLDKFIIVFIDDILICSNSKEEHEVHLELREKEKLFGRFLKCEFWLQDIYFLKHVVNSEGIHVDPSKIEAVKNWKPPKTPTEIYSFLGLARYYWQFIIIFSKIAKPLTLLTQKSKKFEWGNLFPPLDNSELTIRRRSRTDPTLLNNSEMAAEGNGDLPATNFRLKNDMIQQVLNSCQFHGLPGDDANKHLDKFFHVTQSIKVNGFTDDALCLYLFPHSLTHHATAWFDRLPHNSINTFEQMAKMFLEKYFPPSMVTNLRNEITNFHQRPNESLFEAWEHYKLSIDRRPNHNMLLVTQIDTFYNGLTLRHRDTINAAAGGTFMKRRPEECHDLIENMTAHHNDWDTSTSAQRITPNCETCGGHHSFSDCPVTVGNTQNVYAAGAYQAYQALAYQAPAYQAPVYQAPVHQPQIPQPQVVTTNEFTNFMKANDAILKNMQTNITSLTNSNLELKTMFGQFIKMNTASSLSSRTLPVERETEATKDIVHHTNNGSTEDVQPLVVPTESLILTLEPVISPIIEPVASPVNLNFNISFADALILMPKFGPFIKSLLTNKDKLYELSRIPLNKHCSVVLLKKFPKKLRDPGKFLIPCDFPGMVECLALADLDASINLMPLSVWNKLSLTDLSPTCMTLELTDRLISHPVGVAEDVFVKVGTFHFPVDFVVVDFDADPRVPLILGRYFLKTGRALIDVFEANYNDMMANQINIIDMACEEYSQEVLVFSDVIANGNPTSYYDTIVSTTSSTLTPFRNSNFLLEEVDAFLALEDDPTSTEVDQSYFDSEGDVLLLDAFLNDGPSLPPPNQGNYLPQVRKELKICEAKPINLQLMNLLRRITFNPHLTFTFNSQQEMDQQYPTVAKIPVLDTGKFKQWQFRIQQYLQHDHYALWEVIEFEDSYTVPANSPSTTTTNTTSGEAGTKSRRTVTLTAKDMQKKKNDVKARTTLLLSLPDKHQLRFSKCKTAQELWAAILKTFGGNEATKKTKKNLLKQQYGNFKAEGLETLEQMFTRLQVIVGQLQFMDVEIEQDNLNQKFLTILAPEWLMHTIIWRNKSDLDSMSLDDLYNHLKVYENEDGNTACVPTASTNVPTASASFATISQDSACAYIASQSSGSQIKFTDINQIDEDDMEEMDIKWNMALLNMRANNYHKMGHFARECRALRNQDIGRRDNYRQGSKAKEQALKTLMAIDGVGWDWSYMANNEEDHALVADEVAPIEFALMANTSAESKVFDNSLCSKYCKKNNDSLNSKITDLTDKLFDADNLIYHYKLALAQVESRLVEYKEREVKYCEKIRTLEFYNESNIECIETLKKKLKTLKEEKEGVDGKLAGILKASKDIDNLIESQRSDKIKDGLGYSAVPPPPAQLYLSPKKDLSWTASPITPKPFIKFVKPKDSQSKSKLGKTESPKKPPVKYAEQYRKPNKKPNVKGNQRNWNNLKTHQLGPDFVMKKKACFNCGDFNHLAYDYRKRVRKGLTPKPVAHRPYKPLQRPVRTNMNGARPNITFFNKQAHSYVNRPFHRTSAVRSPHRALWVPTVNRNFPPVNRKFSPGSRNFPTANRKFPAGSRKFPTGSTKSSTADMGMKGKVVKPSAYWSWKPSQNLSNKGPKNNSVSVMFKKYTYIDTQGRLNGCSRHMTGNISYLSDYEPFDGGYVSFGQGGCKITRKGTIKTGKLEFENVYFVKDLKDLTCLVAKASADECILWHRRLGKQHKASCKSKLVNSVTKPLHTLHMDLFVPTTDETSGILKKFITEIENLKDLQVKIIRCDNGGEFRNKEMNDFCSQKGIKREFSNARTPQQNGVAERRNRTLIEAARTMVLVNKSHNRTSYELFNGRSLAIGFLKPFGCHVMIFNTLDNLGKFEEKGDEGYFIRYSMSSKAFRLFNKRTRRVEEKLHVEFLENKAIEKGDGPNWLFDIDSLTKSMNYVPVDAGAISTNLSGTKDAASQEVKKNVSSLKYIALPNWAHDALLEYSLMETPIPTISSPVPTAYSTDSQEPSSDARLISKRVSNQVETPSLDNILSLTNQFEDILRVSSNSKESNGVEADISNMETTITASPTPTLRIHKDHPKSQIIGPIDTPIQTKNKSKEVGEQSFIATIHQKTDPTLLQFCLFSCFLSQVEPKKISDALQDPSWKDVKSPFLYGTIDEEVYLMQPPRFQDPESLAKVYKVEKAMYGLHQAPKAWYGTLSKYLLKNGFQRALLREKFQMSAMGELNFFLGLQVLQKEDGIFLSQDKYIGDILKKFRYSDVRSSNTPMDKENPWGKDGTRKVVDLHLYRSMIGSLMYLTTSRPDIMFVVCACARHQVTPKECHLHAVKRIFRYLKGHPKLGLWYPKKSPFDLVAYSDSDYGGATQDRKSTTRGC</sequence>
<feature type="domain" description="Integrase catalytic" evidence="5">
    <location>
        <begin position="1896"/>
        <end position="1945"/>
    </location>
</feature>
<gene>
    <name evidence="6" type="ORF">Tci_032877</name>
</gene>
<dbReference type="Pfam" id="PF03732">
    <property type="entry name" value="Retrotrans_gag"/>
    <property type="match status" value="1"/>
</dbReference>
<dbReference type="InterPro" id="IPR012337">
    <property type="entry name" value="RNaseH-like_sf"/>
</dbReference>
<dbReference type="Pfam" id="PF22936">
    <property type="entry name" value="Pol_BBD"/>
    <property type="match status" value="1"/>
</dbReference>
<keyword evidence="6" id="KW-0548">Nucleotidyltransferase</keyword>
<feature type="compositionally biased region" description="Low complexity" evidence="3">
    <location>
        <begin position="1040"/>
        <end position="1057"/>
    </location>
</feature>
<dbReference type="CDD" id="cd00303">
    <property type="entry name" value="retropepsin_like"/>
    <property type="match status" value="1"/>
</dbReference>
<dbReference type="InterPro" id="IPR001584">
    <property type="entry name" value="Integrase_cat-core"/>
</dbReference>
<feature type="region of interest" description="Disordered" evidence="3">
    <location>
        <begin position="1040"/>
        <end position="1061"/>
    </location>
</feature>
<evidence type="ECO:0000256" key="3">
    <source>
        <dbReference type="SAM" id="MobiDB-lite"/>
    </source>
</evidence>
<keyword evidence="1" id="KW-0378">Hydrolase</keyword>
<evidence type="ECO:0000256" key="2">
    <source>
        <dbReference type="SAM" id="Coils"/>
    </source>
</evidence>
<dbReference type="GO" id="GO:0003676">
    <property type="term" value="F:nucleic acid binding"/>
    <property type="evidence" value="ECO:0007669"/>
    <property type="project" value="InterPro"/>
</dbReference>
<name>A0A6L2LIL8_TANCI</name>
<protein>
    <submittedName>
        <fullName evidence="6">Putative reverse transcriptase domain-containing protein</fullName>
    </submittedName>
</protein>
<evidence type="ECO:0000313" key="6">
    <source>
        <dbReference type="EMBL" id="GEU60899.1"/>
    </source>
</evidence>
<keyword evidence="2" id="KW-0175">Coiled coil</keyword>
<feature type="coiled-coil region" evidence="2">
    <location>
        <begin position="1437"/>
        <end position="1464"/>
    </location>
</feature>
<dbReference type="GO" id="GO:0003964">
    <property type="term" value="F:RNA-directed DNA polymerase activity"/>
    <property type="evidence" value="ECO:0007669"/>
    <property type="project" value="UniProtKB-KW"/>
</dbReference>
<dbReference type="EMBL" id="BKCJ010004414">
    <property type="protein sequence ID" value="GEU60899.1"/>
    <property type="molecule type" value="Genomic_DNA"/>
</dbReference>
<keyword evidence="6" id="KW-0695">RNA-directed DNA polymerase</keyword>
<dbReference type="Pfam" id="PF14223">
    <property type="entry name" value="Retrotran_gag_2"/>
    <property type="match status" value="1"/>
</dbReference>
<keyword evidence="1" id="KW-0645">Protease</keyword>
<proteinExistence type="predicted"/>
<dbReference type="InterPro" id="IPR043128">
    <property type="entry name" value="Rev_trsase/Diguanyl_cyclase"/>
</dbReference>
<dbReference type="InterPro" id="IPR036397">
    <property type="entry name" value="RNaseH_sf"/>
</dbReference>
<dbReference type="PANTHER" id="PTHR24559">
    <property type="entry name" value="TRANSPOSON TY3-I GAG-POL POLYPROTEIN"/>
    <property type="match status" value="1"/>
</dbReference>
<dbReference type="PROSITE" id="PS50994">
    <property type="entry name" value="INTEGRASE"/>
    <property type="match status" value="1"/>
</dbReference>
<dbReference type="InterPro" id="IPR057670">
    <property type="entry name" value="SH3_retrovirus"/>
</dbReference>
<dbReference type="GO" id="GO:0004190">
    <property type="term" value="F:aspartic-type endopeptidase activity"/>
    <property type="evidence" value="ECO:0007669"/>
    <property type="project" value="UniProtKB-KW"/>
</dbReference>
<feature type="region of interest" description="Disordered" evidence="3">
    <location>
        <begin position="1679"/>
        <end position="1716"/>
    </location>
</feature>
<comment type="caution">
    <text evidence="6">The sequence shown here is derived from an EMBL/GenBank/DDBJ whole genome shotgun (WGS) entry which is preliminary data.</text>
</comment>
<dbReference type="InterPro" id="IPR000477">
    <property type="entry name" value="RT_dom"/>
</dbReference>
<dbReference type="InterPro" id="IPR043502">
    <property type="entry name" value="DNA/RNA_pol_sf"/>
</dbReference>
<organism evidence="6">
    <name type="scientific">Tanacetum cinerariifolium</name>
    <name type="common">Dalmatian daisy</name>
    <name type="synonym">Chrysanthemum cinerariifolium</name>
    <dbReference type="NCBI Taxonomy" id="118510"/>
    <lineage>
        <taxon>Eukaryota</taxon>
        <taxon>Viridiplantae</taxon>
        <taxon>Streptophyta</taxon>
        <taxon>Embryophyta</taxon>
        <taxon>Tracheophyta</taxon>
        <taxon>Spermatophyta</taxon>
        <taxon>Magnoliopsida</taxon>
        <taxon>eudicotyledons</taxon>
        <taxon>Gunneridae</taxon>
        <taxon>Pentapetalae</taxon>
        <taxon>asterids</taxon>
        <taxon>campanulids</taxon>
        <taxon>Asterales</taxon>
        <taxon>Asteraceae</taxon>
        <taxon>Asteroideae</taxon>
        <taxon>Anthemideae</taxon>
        <taxon>Anthemidinae</taxon>
        <taxon>Tanacetum</taxon>
    </lineage>
</organism>
<dbReference type="Gene3D" id="3.10.10.10">
    <property type="entry name" value="HIV Type 1 Reverse Transcriptase, subunit A, domain 1"/>
    <property type="match status" value="1"/>
</dbReference>
<keyword evidence="1" id="KW-0064">Aspartyl protease</keyword>
<dbReference type="SUPFAM" id="SSF56672">
    <property type="entry name" value="DNA/RNA polymerases"/>
    <property type="match status" value="2"/>
</dbReference>
<accession>A0A6L2LIL8</accession>
<feature type="domain" description="Reverse transcriptase" evidence="4">
    <location>
        <begin position="1"/>
        <end position="235"/>
    </location>
</feature>
<dbReference type="SUPFAM" id="SSF53098">
    <property type="entry name" value="Ribonuclease H-like"/>
    <property type="match status" value="1"/>
</dbReference>
<feature type="region of interest" description="Disordered" evidence="3">
    <location>
        <begin position="1524"/>
        <end position="1572"/>
    </location>
</feature>
<keyword evidence="6" id="KW-0808">Transferase</keyword>
<dbReference type="CDD" id="cd01647">
    <property type="entry name" value="RT_LTR"/>
    <property type="match status" value="1"/>
</dbReference>
<reference evidence="6" key="1">
    <citation type="journal article" date="2019" name="Sci. Rep.">
        <title>Draft genome of Tanacetum cinerariifolium, the natural source of mosquito coil.</title>
        <authorList>
            <person name="Yamashiro T."/>
            <person name="Shiraishi A."/>
            <person name="Satake H."/>
            <person name="Nakayama K."/>
        </authorList>
    </citation>
    <scope>NUCLEOTIDE SEQUENCE</scope>
</reference>
<dbReference type="Gene3D" id="2.40.70.10">
    <property type="entry name" value="Acid Proteases"/>
    <property type="match status" value="1"/>
</dbReference>